<dbReference type="EMBL" id="RBOA01000311">
    <property type="protein sequence ID" value="RML98572.1"/>
    <property type="molecule type" value="Genomic_DNA"/>
</dbReference>
<evidence type="ECO:0000313" key="2">
    <source>
        <dbReference type="Proteomes" id="UP000272627"/>
    </source>
</evidence>
<protein>
    <submittedName>
        <fullName evidence="1">Uncharacterized protein</fullName>
    </submittedName>
</protein>
<gene>
    <name evidence="1" type="ORF">ALQ86_200005</name>
</gene>
<organism evidence="1 2">
    <name type="scientific">Pseudomonas amygdali pv. eriobotryae</name>
    <dbReference type="NCBI Taxonomy" id="129137"/>
    <lineage>
        <taxon>Bacteria</taxon>
        <taxon>Pseudomonadati</taxon>
        <taxon>Pseudomonadota</taxon>
        <taxon>Gammaproteobacteria</taxon>
        <taxon>Pseudomonadales</taxon>
        <taxon>Pseudomonadaceae</taxon>
        <taxon>Pseudomonas</taxon>
        <taxon>Pseudomonas amygdali</taxon>
    </lineage>
</organism>
<accession>A0A3M3ADT7</accession>
<comment type="caution">
    <text evidence="1">The sequence shown here is derived from an EMBL/GenBank/DDBJ whole genome shotgun (WGS) entry which is preliminary data.</text>
</comment>
<dbReference type="Proteomes" id="UP000272627">
    <property type="component" value="Unassembled WGS sequence"/>
</dbReference>
<evidence type="ECO:0000313" key="1">
    <source>
        <dbReference type="EMBL" id="RML98572.1"/>
    </source>
</evidence>
<proteinExistence type="predicted"/>
<name>A0A3M3ADT7_PSEA0</name>
<reference evidence="1 2" key="1">
    <citation type="submission" date="2018-08" db="EMBL/GenBank/DDBJ databases">
        <title>Recombination of ecologically and evolutionarily significant loci maintains genetic cohesion in the Pseudomonas syringae species complex.</title>
        <authorList>
            <person name="Dillon M."/>
            <person name="Thakur S."/>
            <person name="Almeida R.N.D."/>
            <person name="Weir B.S."/>
            <person name="Guttman D.S."/>
        </authorList>
    </citation>
    <scope>NUCLEOTIDE SEQUENCE [LARGE SCALE GENOMIC DNA]</scope>
    <source>
        <strain evidence="1 2">ICMP 8636</strain>
    </source>
</reference>
<dbReference type="AlphaFoldDB" id="A0A3M3ADT7"/>
<sequence length="159" mass="17903">MAQLIGDFFLILMSLDQYIAQIAQAAEHRADLLVQTTRVNGLHKVTLLELVDLLDHYMAQTGQLLDLPTQEERLEFAVIGNEVIDVIVAERLTFRHLEKEHCGKGLVEVQTQNLTEGREAHYWRLAEHIIHAAQFTAVVQTTQNAVAQQAEQRLAGLAL</sequence>